<evidence type="ECO:0000256" key="1">
    <source>
        <dbReference type="SAM" id="MobiDB-lite"/>
    </source>
</evidence>
<keyword evidence="2" id="KW-0732">Signal</keyword>
<dbReference type="Proteomes" id="UP000295765">
    <property type="component" value="Unassembled WGS sequence"/>
</dbReference>
<feature type="signal peptide" evidence="2">
    <location>
        <begin position="1"/>
        <end position="23"/>
    </location>
</feature>
<dbReference type="EMBL" id="SLWY01000010">
    <property type="protein sequence ID" value="TCO81106.1"/>
    <property type="molecule type" value="Genomic_DNA"/>
</dbReference>
<sequence>MAPAVIKTAGVILARTSPLLATALIAGGSLDWFYDQQGQLVKPSGGNSHPSFPQTGTYYQYCRNGNCIYLSSGSSPSAAGGACASGYLCNWSGQTVLSWSCTGTLPSSWQCSYVYKIGNDGPYNWYYGQSATLYSVPGCPPGYNSQGGNCVYGAPSPVTDTDIQGAITNWAQSNAEAVMVWLKQNGKWAPGNYLYDQDVKRLFGTQYVATKTTTAANGTQQTTTVTTKPMTEVKCNSSGCTITAGQQEFTLNADGSSSTETKMSPEATPSSESSSNPSPNPVEIPDDYARENTLQDIRDKLEFENSEQPQTETIASVLDTFKARLAALPIIGAAFSIGNIGGSGQCPPISIELFSETISTDVHCELMETVTSMLSPVFHALWLVLGLVIVLSA</sequence>
<evidence type="ECO:0000313" key="4">
    <source>
        <dbReference type="Proteomes" id="UP000295765"/>
    </source>
</evidence>
<keyword evidence="4" id="KW-1185">Reference proteome</keyword>
<gene>
    <name evidence="3" type="ORF">EV699_110132</name>
</gene>
<comment type="caution">
    <text evidence="3">The sequence shown here is derived from an EMBL/GenBank/DDBJ whole genome shotgun (WGS) entry which is preliminary data.</text>
</comment>
<organism evidence="3 4">
    <name type="scientific">Plasticicumulans lactativorans</name>
    <dbReference type="NCBI Taxonomy" id="1133106"/>
    <lineage>
        <taxon>Bacteria</taxon>
        <taxon>Pseudomonadati</taxon>
        <taxon>Pseudomonadota</taxon>
        <taxon>Gammaproteobacteria</taxon>
        <taxon>Candidatus Competibacteraceae</taxon>
        <taxon>Plasticicumulans</taxon>
    </lineage>
</organism>
<evidence type="ECO:0000256" key="2">
    <source>
        <dbReference type="SAM" id="SignalP"/>
    </source>
</evidence>
<evidence type="ECO:0000313" key="3">
    <source>
        <dbReference type="EMBL" id="TCO81106.1"/>
    </source>
</evidence>
<accession>A0A4R2LA89</accession>
<proteinExistence type="predicted"/>
<feature type="compositionally biased region" description="Low complexity" evidence="1">
    <location>
        <begin position="264"/>
        <end position="277"/>
    </location>
</feature>
<feature type="compositionally biased region" description="Polar residues" evidence="1">
    <location>
        <begin position="251"/>
        <end position="262"/>
    </location>
</feature>
<feature type="chain" id="PRO_5020291079" evidence="2">
    <location>
        <begin position="24"/>
        <end position="393"/>
    </location>
</feature>
<name>A0A4R2LA89_9GAMM</name>
<reference evidence="3 4" key="1">
    <citation type="submission" date="2019-03" db="EMBL/GenBank/DDBJ databases">
        <title>Genomic Encyclopedia of Type Strains, Phase IV (KMG-IV): sequencing the most valuable type-strain genomes for metagenomic binning, comparative biology and taxonomic classification.</title>
        <authorList>
            <person name="Goeker M."/>
        </authorList>
    </citation>
    <scope>NUCLEOTIDE SEQUENCE [LARGE SCALE GENOMIC DNA]</scope>
    <source>
        <strain evidence="3 4">DSM 25287</strain>
    </source>
</reference>
<dbReference type="AlphaFoldDB" id="A0A4R2LA89"/>
<protein>
    <submittedName>
        <fullName evidence="3">Uncharacterized protein</fullName>
    </submittedName>
</protein>
<feature type="region of interest" description="Disordered" evidence="1">
    <location>
        <begin position="251"/>
        <end position="289"/>
    </location>
</feature>